<gene>
    <name evidence="1" type="ORF">NPIL_674621</name>
</gene>
<keyword evidence="2" id="KW-1185">Reference proteome</keyword>
<proteinExistence type="predicted"/>
<organism evidence="1 2">
    <name type="scientific">Nephila pilipes</name>
    <name type="common">Giant wood spider</name>
    <name type="synonym">Nephila maculata</name>
    <dbReference type="NCBI Taxonomy" id="299642"/>
    <lineage>
        <taxon>Eukaryota</taxon>
        <taxon>Metazoa</taxon>
        <taxon>Ecdysozoa</taxon>
        <taxon>Arthropoda</taxon>
        <taxon>Chelicerata</taxon>
        <taxon>Arachnida</taxon>
        <taxon>Araneae</taxon>
        <taxon>Araneomorphae</taxon>
        <taxon>Entelegynae</taxon>
        <taxon>Araneoidea</taxon>
        <taxon>Nephilidae</taxon>
        <taxon>Nephila</taxon>
    </lineage>
</organism>
<sequence>MSEDQICKIQASPIFITSANQMMSVDGFKPFAKFVDKYWLPPWLGVLRWASPALDSWAGFEARHYVNIGRWPSWDSLGFSGEW</sequence>
<dbReference type="Proteomes" id="UP000887013">
    <property type="component" value="Unassembled WGS sequence"/>
</dbReference>
<dbReference type="AlphaFoldDB" id="A0A8X6QU21"/>
<comment type="caution">
    <text evidence="1">The sequence shown here is derived from an EMBL/GenBank/DDBJ whole genome shotgun (WGS) entry which is preliminary data.</text>
</comment>
<dbReference type="EMBL" id="BMAW01083046">
    <property type="protein sequence ID" value="GFU31870.1"/>
    <property type="molecule type" value="Genomic_DNA"/>
</dbReference>
<accession>A0A8X6QU21</accession>
<evidence type="ECO:0000313" key="1">
    <source>
        <dbReference type="EMBL" id="GFU31870.1"/>
    </source>
</evidence>
<name>A0A8X6QU21_NEPPI</name>
<evidence type="ECO:0000313" key="2">
    <source>
        <dbReference type="Proteomes" id="UP000887013"/>
    </source>
</evidence>
<protein>
    <submittedName>
        <fullName evidence="1">Uncharacterized protein</fullName>
    </submittedName>
</protein>
<reference evidence="1" key="1">
    <citation type="submission" date="2020-08" db="EMBL/GenBank/DDBJ databases">
        <title>Multicomponent nature underlies the extraordinary mechanical properties of spider dragline silk.</title>
        <authorList>
            <person name="Kono N."/>
            <person name="Nakamura H."/>
            <person name="Mori M."/>
            <person name="Yoshida Y."/>
            <person name="Ohtoshi R."/>
            <person name="Malay A.D."/>
            <person name="Moran D.A.P."/>
            <person name="Tomita M."/>
            <person name="Numata K."/>
            <person name="Arakawa K."/>
        </authorList>
    </citation>
    <scope>NUCLEOTIDE SEQUENCE</scope>
</reference>